<dbReference type="Proteomes" id="UP000253551">
    <property type="component" value="Unassembled WGS sequence"/>
</dbReference>
<organism evidence="1 2">
    <name type="scientific">Rhizopus stolonifer</name>
    <name type="common">Rhizopus nigricans</name>
    <dbReference type="NCBI Taxonomy" id="4846"/>
    <lineage>
        <taxon>Eukaryota</taxon>
        <taxon>Fungi</taxon>
        <taxon>Fungi incertae sedis</taxon>
        <taxon>Mucoromycota</taxon>
        <taxon>Mucoromycotina</taxon>
        <taxon>Mucoromycetes</taxon>
        <taxon>Mucorales</taxon>
        <taxon>Mucorineae</taxon>
        <taxon>Rhizopodaceae</taxon>
        <taxon>Rhizopus</taxon>
    </lineage>
</organism>
<reference evidence="1 2" key="1">
    <citation type="journal article" date="2018" name="G3 (Bethesda)">
        <title>Phylogenetic and Phylogenomic Definition of Rhizopus Species.</title>
        <authorList>
            <person name="Gryganskyi A.P."/>
            <person name="Golan J."/>
            <person name="Dolatabadi S."/>
            <person name="Mondo S."/>
            <person name="Robb S."/>
            <person name="Idnurm A."/>
            <person name="Muszewska A."/>
            <person name="Steczkiewicz K."/>
            <person name="Masonjones S."/>
            <person name="Liao H.L."/>
            <person name="Gajdeczka M.T."/>
            <person name="Anike F."/>
            <person name="Vuek A."/>
            <person name="Anishchenko I.M."/>
            <person name="Voigt K."/>
            <person name="de Hoog G.S."/>
            <person name="Smith M.E."/>
            <person name="Heitman J."/>
            <person name="Vilgalys R."/>
            <person name="Stajich J.E."/>
        </authorList>
    </citation>
    <scope>NUCLEOTIDE SEQUENCE [LARGE SCALE GENOMIC DNA]</scope>
    <source>
        <strain evidence="1 2">LSU 92-RS-03</strain>
    </source>
</reference>
<accession>A0A367IIQ7</accession>
<dbReference type="EMBL" id="PJQM01007965">
    <property type="protein sequence ID" value="RCH77552.1"/>
    <property type="molecule type" value="Genomic_DNA"/>
</dbReference>
<dbReference type="AlphaFoldDB" id="A0A367IIQ7"/>
<feature type="non-terminal residue" evidence="1">
    <location>
        <position position="1"/>
    </location>
</feature>
<name>A0A367IIQ7_RHIST</name>
<sequence>EWLVGLSQKDQYIAYLSSKLQKAEFNNKETIVLLSDFMTTNTLDENIKSTITLCLNYLRQTEPSEPQHKITVDSSDDDLEEGELERRQAATVLQQHVIMKKSLSI</sequence>
<comment type="caution">
    <text evidence="1">The sequence shown here is derived from an EMBL/GenBank/DDBJ whole genome shotgun (WGS) entry which is preliminary data.</text>
</comment>
<keyword evidence="2" id="KW-1185">Reference proteome</keyword>
<gene>
    <name evidence="1" type="ORF">CU098_006431</name>
</gene>
<proteinExistence type="predicted"/>
<evidence type="ECO:0000313" key="1">
    <source>
        <dbReference type="EMBL" id="RCH77552.1"/>
    </source>
</evidence>
<evidence type="ECO:0000313" key="2">
    <source>
        <dbReference type="Proteomes" id="UP000253551"/>
    </source>
</evidence>
<protein>
    <submittedName>
        <fullName evidence="1">Uncharacterized protein</fullName>
    </submittedName>
</protein>
<dbReference type="STRING" id="4846.A0A367IIQ7"/>